<dbReference type="Gene3D" id="2.40.30.10">
    <property type="entry name" value="Translation factors"/>
    <property type="match status" value="1"/>
</dbReference>
<keyword evidence="5" id="KW-1185">Reference proteome</keyword>
<keyword evidence="3" id="KW-1133">Transmembrane helix</keyword>
<dbReference type="eggNOG" id="KOG0465">
    <property type="taxonomic scope" value="Eukaryota"/>
</dbReference>
<dbReference type="Proteomes" id="UP000008694">
    <property type="component" value="Unassembled WGS sequence"/>
</dbReference>
<dbReference type="PANTHER" id="PTHR43636">
    <property type="entry name" value="ELONGATION FACTOR G, MITOCHONDRIAL"/>
    <property type="match status" value="1"/>
</dbReference>
<dbReference type="Gene3D" id="3.40.50.300">
    <property type="entry name" value="P-loop containing nucleotide triphosphate hydrolases"/>
    <property type="match status" value="1"/>
</dbReference>
<keyword evidence="2" id="KW-0648">Protein biosynthesis</keyword>
<organism evidence="5">
    <name type="scientific">Arabidopsis lyrata subsp. lyrata</name>
    <name type="common">Lyre-leaved rock-cress</name>
    <dbReference type="NCBI Taxonomy" id="81972"/>
    <lineage>
        <taxon>Eukaryota</taxon>
        <taxon>Viridiplantae</taxon>
        <taxon>Streptophyta</taxon>
        <taxon>Embryophyta</taxon>
        <taxon>Tracheophyta</taxon>
        <taxon>Spermatophyta</taxon>
        <taxon>Magnoliopsida</taxon>
        <taxon>eudicotyledons</taxon>
        <taxon>Gunneridae</taxon>
        <taxon>Pentapetalae</taxon>
        <taxon>rosids</taxon>
        <taxon>malvids</taxon>
        <taxon>Brassicales</taxon>
        <taxon>Brassicaceae</taxon>
        <taxon>Camelineae</taxon>
        <taxon>Arabidopsis</taxon>
    </lineage>
</organism>
<keyword evidence="3" id="KW-0812">Transmembrane</keyword>
<dbReference type="Gramene" id="fgenesh1_pg.C_scaffold_5002507">
    <property type="protein sequence ID" value="fgenesh1_pg.C_scaffold_5002507"/>
    <property type="gene ID" value="fgenesh1_pg.C_scaffold_5002507"/>
</dbReference>
<reference evidence="5" key="1">
    <citation type="journal article" date="2011" name="Nat. Genet.">
        <title>The Arabidopsis lyrata genome sequence and the basis of rapid genome size change.</title>
        <authorList>
            <person name="Hu T.T."/>
            <person name="Pattyn P."/>
            <person name="Bakker E.G."/>
            <person name="Cao J."/>
            <person name="Cheng J.-F."/>
            <person name="Clark R.M."/>
            <person name="Fahlgren N."/>
            <person name="Fawcett J.A."/>
            <person name="Grimwood J."/>
            <person name="Gundlach H."/>
            <person name="Haberer G."/>
            <person name="Hollister J.D."/>
            <person name="Ossowski S."/>
            <person name="Ottilar R.P."/>
            <person name="Salamov A.A."/>
            <person name="Schneeberger K."/>
            <person name="Spannagl M."/>
            <person name="Wang X."/>
            <person name="Yang L."/>
            <person name="Nasrallah M.E."/>
            <person name="Bergelson J."/>
            <person name="Carrington J.C."/>
            <person name="Gaut B.S."/>
            <person name="Schmutz J."/>
            <person name="Mayer K.F.X."/>
            <person name="Van de Peer Y."/>
            <person name="Grigoriev I.V."/>
            <person name="Nordborg M."/>
            <person name="Weigel D."/>
            <person name="Guo Y.-L."/>
        </authorList>
    </citation>
    <scope>NUCLEOTIDE SEQUENCE [LARGE SCALE GENOMIC DNA]</scope>
    <source>
        <strain evidence="5">cv. MN47</strain>
    </source>
</reference>
<evidence type="ECO:0000313" key="5">
    <source>
        <dbReference type="Proteomes" id="UP000008694"/>
    </source>
</evidence>
<dbReference type="HOGENOM" id="CLU_513261_0_0_1"/>
<evidence type="ECO:0000256" key="2">
    <source>
        <dbReference type="ARBA" id="ARBA00022917"/>
    </source>
</evidence>
<dbReference type="PANTHER" id="PTHR43636:SF2">
    <property type="entry name" value="ELONGATION FACTOR G, MITOCHONDRIAL"/>
    <property type="match status" value="1"/>
</dbReference>
<keyword evidence="1" id="KW-0251">Elongation factor</keyword>
<name>D7LRR4_ARALL</name>
<dbReference type="EMBL" id="GL348717">
    <property type="protein sequence ID" value="EFH54597.1"/>
    <property type="molecule type" value="Genomic_DNA"/>
</dbReference>
<evidence type="ECO:0000313" key="4">
    <source>
        <dbReference type="EMBL" id="EFH54597.1"/>
    </source>
</evidence>
<protein>
    <submittedName>
        <fullName evidence="4">Uncharacterized protein</fullName>
    </submittedName>
</protein>
<dbReference type="GO" id="GO:0070125">
    <property type="term" value="P:mitochondrial translational elongation"/>
    <property type="evidence" value="ECO:0007669"/>
    <property type="project" value="TreeGrafter"/>
</dbReference>
<gene>
    <name evidence="4" type="ORF">ARALYDRAFT_349115</name>
</gene>
<accession>D7LRR4</accession>
<dbReference type="GO" id="GO:0005739">
    <property type="term" value="C:mitochondrion"/>
    <property type="evidence" value="ECO:0007669"/>
    <property type="project" value="TreeGrafter"/>
</dbReference>
<evidence type="ECO:0000256" key="1">
    <source>
        <dbReference type="ARBA" id="ARBA00022768"/>
    </source>
</evidence>
<dbReference type="InterPro" id="IPR027417">
    <property type="entry name" value="P-loop_NTPase"/>
</dbReference>
<dbReference type="GO" id="GO:0003746">
    <property type="term" value="F:translation elongation factor activity"/>
    <property type="evidence" value="ECO:0007669"/>
    <property type="project" value="UniProtKB-KW"/>
</dbReference>
<dbReference type="AlphaFoldDB" id="D7LRR4"/>
<dbReference type="GO" id="GO:0003924">
    <property type="term" value="F:GTPase activity"/>
    <property type="evidence" value="ECO:0007669"/>
    <property type="project" value="TreeGrafter"/>
</dbReference>
<dbReference type="Gene3D" id="1.25.40.10">
    <property type="entry name" value="Tetratricopeptide repeat domain"/>
    <property type="match status" value="1"/>
</dbReference>
<keyword evidence="3" id="KW-0472">Membrane</keyword>
<dbReference type="InterPro" id="IPR009000">
    <property type="entry name" value="Transl_B-barrel_sf"/>
</dbReference>
<sequence>MNQQLIRKARDQLWRFGNRSICSTLHKETIRRATVARQFVPAFVGVALECKSLLDGILEYLPCPLEVNVTAVDHDKYEKKVMLSGNPEESLVGLVFSSEDCLEKQHSPMFSYIRLFEGLEKKGSRILNVTTDEMFEINLLFRVSWDGLKEVECALAGDIVATSGVYFAPGDTITVGTVDYSIPCARGLSLRPIEVGAFHKMFSLVLGGSSCCIRTAESLHCVSIKTGLEMAMRHNLISAYCQNRKLEGMIEVLKFTDDFNRKLLNTLIHAFARTYPVYSLMCFRKLLHVGSPTSVSFRGLIRAYRLVDLTAKRRLELANENIIEYMKTHKVLVERRHKVALVDMILGGGLIDEAHKKMKEEKLHLDEKIITSFLHAYTATKDHTVPKEKDPVKIEKKLKKNVAQCKIFVAELEEQGIHYTINESLRSRLKEAKIVLGSNVLSGPEYRDLCCRNFITIGMNRIYDDEDILHSITLLLLLVFTLIVRLIIRGDRESCGRTNVDRPCDVTVEAWVVFLNGIAMGDVLVYWKNCG</sequence>
<dbReference type="InterPro" id="IPR011990">
    <property type="entry name" value="TPR-like_helical_dom_sf"/>
</dbReference>
<feature type="transmembrane region" description="Helical" evidence="3">
    <location>
        <begin position="468"/>
        <end position="488"/>
    </location>
</feature>
<evidence type="ECO:0000256" key="3">
    <source>
        <dbReference type="SAM" id="Phobius"/>
    </source>
</evidence>
<dbReference type="STRING" id="81972.D7LRR4"/>
<dbReference type="SUPFAM" id="SSF50447">
    <property type="entry name" value="Translation proteins"/>
    <property type="match status" value="1"/>
</dbReference>
<proteinExistence type="predicted"/>